<dbReference type="Proteomes" id="UP000321523">
    <property type="component" value="Unassembled WGS sequence"/>
</dbReference>
<protein>
    <submittedName>
        <fullName evidence="1">Uncharacterized protein</fullName>
    </submittedName>
</protein>
<comment type="caution">
    <text evidence="1">The sequence shown here is derived from an EMBL/GenBank/DDBJ whole genome shotgun (WGS) entry which is preliminary data.</text>
</comment>
<dbReference type="EMBL" id="BJYZ01000015">
    <property type="protein sequence ID" value="GEO39339.1"/>
    <property type="molecule type" value="Genomic_DNA"/>
</dbReference>
<evidence type="ECO:0000313" key="2">
    <source>
        <dbReference type="Proteomes" id="UP000321523"/>
    </source>
</evidence>
<gene>
    <name evidence="1" type="ORF">SAE02_34870</name>
</gene>
<keyword evidence="2" id="KW-1185">Reference proteome</keyword>
<dbReference type="Gene3D" id="3.60.20.10">
    <property type="entry name" value="Glutamine Phosphoribosylpyrophosphate, subunit 1, domain 1"/>
    <property type="match status" value="1"/>
</dbReference>
<dbReference type="GO" id="GO:0051603">
    <property type="term" value="P:proteolysis involved in protein catabolic process"/>
    <property type="evidence" value="ECO:0007669"/>
    <property type="project" value="InterPro"/>
</dbReference>
<organism evidence="1 2">
    <name type="scientific">Skermanella aerolata</name>
    <dbReference type="NCBI Taxonomy" id="393310"/>
    <lineage>
        <taxon>Bacteria</taxon>
        <taxon>Pseudomonadati</taxon>
        <taxon>Pseudomonadota</taxon>
        <taxon>Alphaproteobacteria</taxon>
        <taxon>Rhodospirillales</taxon>
        <taxon>Azospirillaceae</taxon>
        <taxon>Skermanella</taxon>
    </lineage>
</organism>
<reference evidence="1 2" key="1">
    <citation type="submission" date="2019-07" db="EMBL/GenBank/DDBJ databases">
        <title>Whole genome shotgun sequence of Skermanella aerolata NBRC 106429.</title>
        <authorList>
            <person name="Hosoyama A."/>
            <person name="Uohara A."/>
            <person name="Ohji S."/>
            <person name="Ichikawa N."/>
        </authorList>
    </citation>
    <scope>NUCLEOTIDE SEQUENCE [LARGE SCALE GENOMIC DNA]</scope>
    <source>
        <strain evidence="1 2">NBRC 106429</strain>
    </source>
</reference>
<name>A0A512DS84_9PROT</name>
<dbReference type="InterPro" id="IPR029055">
    <property type="entry name" value="Ntn_hydrolases_N"/>
</dbReference>
<proteinExistence type="predicted"/>
<dbReference type="OrthoDB" id="4699671at2"/>
<dbReference type="RefSeq" id="WP_147040575.1">
    <property type="nucleotide sequence ID" value="NZ_BJYZ01000015.1"/>
</dbReference>
<accession>A0A512DS84</accession>
<evidence type="ECO:0000313" key="1">
    <source>
        <dbReference type="EMBL" id="GEO39339.1"/>
    </source>
</evidence>
<dbReference type="SUPFAM" id="SSF56235">
    <property type="entry name" value="N-terminal nucleophile aminohydrolases (Ntn hydrolases)"/>
    <property type="match status" value="1"/>
</dbReference>
<dbReference type="Pfam" id="PF00227">
    <property type="entry name" value="Proteasome"/>
    <property type="match status" value="1"/>
</dbReference>
<sequence length="253" mass="28371">MTIAIGLFCTDGLVIATDSAITIATHDGATTEMKAPKIFYLMDDVIFAYSGNSIVAERIRRRLASFLPAWLEESTTADDLGDRICTGLEKMFSKYVTDPLKGIDCTIMLGIIFKGAPELILFSGGFRPQFYSKDYFYVAHGSGKQFADPFMSFLQNTCDFRTLKVENGRLLSYWIIDHVIETNTGGVRGPIQLQYFLKRDGSAGYDHLSIDDTDQYENKIQEINGRISQIVFGQDGTVVENDLPHRRSTDGRR</sequence>
<dbReference type="InterPro" id="IPR001353">
    <property type="entry name" value="Proteasome_sua/b"/>
</dbReference>
<dbReference type="GO" id="GO:0005839">
    <property type="term" value="C:proteasome core complex"/>
    <property type="evidence" value="ECO:0007669"/>
    <property type="project" value="InterPro"/>
</dbReference>
<dbReference type="AlphaFoldDB" id="A0A512DS84"/>